<dbReference type="PANTHER" id="PTHR43423:SF1">
    <property type="entry name" value="ABC TRANSPORTER I FAMILY MEMBER 17"/>
    <property type="match status" value="1"/>
</dbReference>
<evidence type="ECO:0000256" key="2">
    <source>
        <dbReference type="ARBA" id="ARBA00022840"/>
    </source>
</evidence>
<reference evidence="4" key="1">
    <citation type="journal article" date="2014" name="Front. Microbiol.">
        <title>High frequency of phylogenetically diverse reductive dehalogenase-homologous genes in deep subseafloor sedimentary metagenomes.</title>
        <authorList>
            <person name="Kawai M."/>
            <person name="Futagami T."/>
            <person name="Toyoda A."/>
            <person name="Takaki Y."/>
            <person name="Nishi S."/>
            <person name="Hori S."/>
            <person name="Arai W."/>
            <person name="Tsubouchi T."/>
            <person name="Morono Y."/>
            <person name="Uchiyama I."/>
            <person name="Ito T."/>
            <person name="Fujiyama A."/>
            <person name="Inagaki F."/>
            <person name="Takami H."/>
        </authorList>
    </citation>
    <scope>NUCLEOTIDE SEQUENCE</scope>
    <source>
        <strain evidence="4">Expedition CK06-06</strain>
    </source>
</reference>
<organism evidence="4">
    <name type="scientific">marine sediment metagenome</name>
    <dbReference type="NCBI Taxonomy" id="412755"/>
    <lineage>
        <taxon>unclassified sequences</taxon>
        <taxon>metagenomes</taxon>
        <taxon>ecological metagenomes</taxon>
    </lineage>
</organism>
<dbReference type="Pfam" id="PF00005">
    <property type="entry name" value="ABC_tran"/>
    <property type="match status" value="1"/>
</dbReference>
<dbReference type="InterPro" id="IPR003593">
    <property type="entry name" value="AAA+_ATPase"/>
</dbReference>
<proteinExistence type="predicted"/>
<dbReference type="GO" id="GO:0005524">
    <property type="term" value="F:ATP binding"/>
    <property type="evidence" value="ECO:0007669"/>
    <property type="project" value="UniProtKB-KW"/>
</dbReference>
<feature type="domain" description="ABC transporter" evidence="3">
    <location>
        <begin position="7"/>
        <end position="201"/>
    </location>
</feature>
<keyword evidence="1" id="KW-0547">Nucleotide-binding</keyword>
<dbReference type="PANTHER" id="PTHR43423">
    <property type="entry name" value="ABC TRANSPORTER I FAMILY MEMBER 17"/>
    <property type="match status" value="1"/>
</dbReference>
<dbReference type="GO" id="GO:0016887">
    <property type="term" value="F:ATP hydrolysis activity"/>
    <property type="evidence" value="ECO:0007669"/>
    <property type="project" value="InterPro"/>
</dbReference>
<dbReference type="EMBL" id="BARW01015540">
    <property type="protein sequence ID" value="GAI95958.1"/>
    <property type="molecule type" value="Genomic_DNA"/>
</dbReference>
<evidence type="ECO:0000259" key="3">
    <source>
        <dbReference type="PROSITE" id="PS50893"/>
    </source>
</evidence>
<dbReference type="InterPro" id="IPR027417">
    <property type="entry name" value="P-loop_NTPase"/>
</dbReference>
<dbReference type="AlphaFoldDB" id="X1SST0"/>
<keyword evidence="2" id="KW-0067">ATP-binding</keyword>
<dbReference type="PROSITE" id="PS50893">
    <property type="entry name" value="ABC_TRANSPORTER_2"/>
    <property type="match status" value="1"/>
</dbReference>
<dbReference type="SMART" id="SM00382">
    <property type="entry name" value="AAA"/>
    <property type="match status" value="1"/>
</dbReference>
<gene>
    <name evidence="4" type="ORF">S12H4_27248</name>
</gene>
<accession>X1SST0</accession>
<comment type="caution">
    <text evidence="4">The sequence shown here is derived from an EMBL/GenBank/DDBJ whole genome shotgun (WGS) entry which is preliminary data.</text>
</comment>
<protein>
    <recommendedName>
        <fullName evidence="3">ABC transporter domain-containing protein</fullName>
    </recommendedName>
</protein>
<dbReference type="InterPro" id="IPR003439">
    <property type="entry name" value="ABC_transporter-like_ATP-bd"/>
</dbReference>
<dbReference type="Gene3D" id="3.40.50.300">
    <property type="entry name" value="P-loop containing nucleotide triphosphate hydrolases"/>
    <property type="match status" value="1"/>
</dbReference>
<sequence length="202" mass="22897">MPDTPLYEIKNLKHRYGDKFLLDIPGLIIKRKTSIGIIGPNGSGKSTLLRMLAFLEKPVEGEIYYKGERVSKNETTLRKDVTFLLQEPYLLKRSVFENVAYGLKVRGKKINLTEKVHEALRLVGLTPEDIAKRHWHELSGGEGQRVALASRIVLNPEVLILDEPTANVDRYSAFLIKEAIGKIHKEYGTSLIVVSHDHVWLT</sequence>
<evidence type="ECO:0000313" key="4">
    <source>
        <dbReference type="EMBL" id="GAI95958.1"/>
    </source>
</evidence>
<name>X1SST0_9ZZZZ</name>
<feature type="non-terminal residue" evidence="4">
    <location>
        <position position="202"/>
    </location>
</feature>
<dbReference type="SUPFAM" id="SSF52540">
    <property type="entry name" value="P-loop containing nucleoside triphosphate hydrolases"/>
    <property type="match status" value="1"/>
</dbReference>
<evidence type="ECO:0000256" key="1">
    <source>
        <dbReference type="ARBA" id="ARBA00022741"/>
    </source>
</evidence>